<accession>A0A316YZ08</accession>
<feature type="compositionally biased region" description="Basic and acidic residues" evidence="1">
    <location>
        <begin position="117"/>
        <end position="127"/>
    </location>
</feature>
<feature type="compositionally biased region" description="Low complexity" evidence="1">
    <location>
        <begin position="157"/>
        <end position="168"/>
    </location>
</feature>
<evidence type="ECO:0000256" key="1">
    <source>
        <dbReference type="SAM" id="MobiDB-lite"/>
    </source>
</evidence>
<dbReference type="OrthoDB" id="3366454at2759"/>
<feature type="compositionally biased region" description="Polar residues" evidence="1">
    <location>
        <begin position="20"/>
        <end position="42"/>
    </location>
</feature>
<organism evidence="2 3">
    <name type="scientific">Acaromyces ingoldii</name>
    <dbReference type="NCBI Taxonomy" id="215250"/>
    <lineage>
        <taxon>Eukaryota</taxon>
        <taxon>Fungi</taxon>
        <taxon>Dikarya</taxon>
        <taxon>Basidiomycota</taxon>
        <taxon>Ustilaginomycotina</taxon>
        <taxon>Exobasidiomycetes</taxon>
        <taxon>Exobasidiales</taxon>
        <taxon>Cryptobasidiaceae</taxon>
        <taxon>Acaromyces</taxon>
    </lineage>
</organism>
<dbReference type="RefSeq" id="XP_025380263.1">
    <property type="nucleotide sequence ID" value="XM_025520363.1"/>
</dbReference>
<sequence>MPAEQLAGHPIAIRVGGRRMSQSNPPVRSPSNKSQVSQSPSASPEDRNASTGREPVPDYPRPAGPPSASPKETEPQATAAATATAVPTLEREREEEKEEARRNEPRNRQERRRQERNKKTNDEDGGGHRRQLSYEGNKLWQDPKQHSLKTAKDNLKRTTIGTAGTRITQPVGKGLA</sequence>
<feature type="compositionally biased region" description="Pro residues" evidence="1">
    <location>
        <begin position="57"/>
        <end position="68"/>
    </location>
</feature>
<protein>
    <submittedName>
        <fullName evidence="2">Uncharacterized protein</fullName>
    </submittedName>
</protein>
<feature type="compositionally biased region" description="Basic and acidic residues" evidence="1">
    <location>
        <begin position="141"/>
        <end position="156"/>
    </location>
</feature>
<dbReference type="GeneID" id="37042279"/>
<evidence type="ECO:0000313" key="2">
    <source>
        <dbReference type="EMBL" id="PWN93065.1"/>
    </source>
</evidence>
<gene>
    <name evidence="2" type="ORF">FA10DRAFT_263771</name>
</gene>
<dbReference type="Proteomes" id="UP000245768">
    <property type="component" value="Unassembled WGS sequence"/>
</dbReference>
<dbReference type="EMBL" id="KZ819634">
    <property type="protein sequence ID" value="PWN93065.1"/>
    <property type="molecule type" value="Genomic_DNA"/>
</dbReference>
<dbReference type="InParanoid" id="A0A316YZ08"/>
<reference evidence="2 3" key="1">
    <citation type="journal article" date="2018" name="Mol. Biol. Evol.">
        <title>Broad Genomic Sampling Reveals a Smut Pathogenic Ancestry of the Fungal Clade Ustilaginomycotina.</title>
        <authorList>
            <person name="Kijpornyongpan T."/>
            <person name="Mondo S.J."/>
            <person name="Barry K."/>
            <person name="Sandor L."/>
            <person name="Lee J."/>
            <person name="Lipzen A."/>
            <person name="Pangilinan J."/>
            <person name="LaButti K."/>
            <person name="Hainaut M."/>
            <person name="Henrissat B."/>
            <person name="Grigoriev I.V."/>
            <person name="Spatafora J.W."/>
            <person name="Aime M.C."/>
        </authorList>
    </citation>
    <scope>NUCLEOTIDE SEQUENCE [LARGE SCALE GENOMIC DNA]</scope>
    <source>
        <strain evidence="2 3">MCA 4198</strain>
    </source>
</reference>
<dbReference type="AlphaFoldDB" id="A0A316YZ08"/>
<name>A0A316YZ08_9BASI</name>
<keyword evidence="3" id="KW-1185">Reference proteome</keyword>
<feature type="compositionally biased region" description="Basic and acidic residues" evidence="1">
    <location>
        <begin position="89"/>
        <end position="108"/>
    </location>
</feature>
<proteinExistence type="predicted"/>
<evidence type="ECO:0000313" key="3">
    <source>
        <dbReference type="Proteomes" id="UP000245768"/>
    </source>
</evidence>
<feature type="region of interest" description="Disordered" evidence="1">
    <location>
        <begin position="1"/>
        <end position="176"/>
    </location>
</feature>